<evidence type="ECO:0000256" key="3">
    <source>
        <dbReference type="ARBA" id="ARBA00022801"/>
    </source>
</evidence>
<dbReference type="AlphaFoldDB" id="A0ABC8Z9W7"/>
<evidence type="ECO:0000256" key="4">
    <source>
        <dbReference type="ARBA" id="ARBA00022807"/>
    </source>
</evidence>
<gene>
    <name evidence="6" type="ORF">URODEC1_LOCUS42009</name>
</gene>
<keyword evidence="4" id="KW-0788">Thiol protease</keyword>
<comment type="similarity">
    <text evidence="1">Belongs to the peptidase C48 family.</text>
</comment>
<dbReference type="SUPFAM" id="SSF54001">
    <property type="entry name" value="Cysteine proteinases"/>
    <property type="match status" value="1"/>
</dbReference>
<dbReference type="GO" id="GO:0006508">
    <property type="term" value="P:proteolysis"/>
    <property type="evidence" value="ECO:0007669"/>
    <property type="project" value="UniProtKB-KW"/>
</dbReference>
<evidence type="ECO:0000313" key="6">
    <source>
        <dbReference type="EMBL" id="CAL4956391.1"/>
    </source>
</evidence>
<dbReference type="GO" id="GO:0008234">
    <property type="term" value="F:cysteine-type peptidase activity"/>
    <property type="evidence" value="ECO:0007669"/>
    <property type="project" value="UniProtKB-KW"/>
</dbReference>
<reference evidence="6" key="1">
    <citation type="submission" date="2024-10" db="EMBL/GenBank/DDBJ databases">
        <authorList>
            <person name="Ryan C."/>
        </authorList>
    </citation>
    <scope>NUCLEOTIDE SEQUENCE [LARGE SCALE GENOMIC DNA]</scope>
</reference>
<accession>A0ABC8Z9W7</accession>
<feature type="domain" description="Ubiquitin-like protease family profile" evidence="5">
    <location>
        <begin position="305"/>
        <end position="444"/>
    </location>
</feature>
<proteinExistence type="inferred from homology"/>
<dbReference type="InterPro" id="IPR038765">
    <property type="entry name" value="Papain-like_cys_pep_sf"/>
</dbReference>
<keyword evidence="2" id="KW-0645">Protease</keyword>
<evidence type="ECO:0000313" key="7">
    <source>
        <dbReference type="Proteomes" id="UP001497457"/>
    </source>
</evidence>
<dbReference type="Proteomes" id="UP001497457">
    <property type="component" value="Chromosome 18b"/>
</dbReference>
<keyword evidence="3" id="KW-0378">Hydrolase</keyword>
<dbReference type="InterPro" id="IPR003653">
    <property type="entry name" value="Peptidase_C48_C"/>
</dbReference>
<evidence type="ECO:0000256" key="2">
    <source>
        <dbReference type="ARBA" id="ARBA00022670"/>
    </source>
</evidence>
<protein>
    <recommendedName>
        <fullName evidence="5">Ubiquitin-like protease family profile domain-containing protein</fullName>
    </recommendedName>
</protein>
<keyword evidence="7" id="KW-1185">Reference proteome</keyword>
<sequence>MKKSVSFAVEDHSQSDVISLDAEPLLYAPDSISPSPIPGYTRFKSSKYCAGNENAPPAAPQHTPIAKQSLEFTSQIPSKSILPTSKVNRSPSTTKSQSDCSIIKSQQKVCPKVEILAETTLADNVRAMTQKSDELYNSKLRRSRVSTVTPDADLPFGHSGLGSHVQNGTQLFSTRDTSTVSRIPVYGPRRFSKLSQMYKGDSGTHTNKFQVTKSEVENYEIICKLASSRYQSEDAVNLSGVRCTFWSLGESLKPGGLVKTFVVSAFCYSLFQKPNGHPDASKRHYFFSNISENLLKDIDEADQDVLARAFRRSSKARPLQRPDMLFFPTCFEDNWFVFVVDMKDRKYVMLDPLYNENDEFQEVVRERMRASFQYHWDKYVQADMDFSEYDFYYPLVPKLPTDNNTDSGIYAMMFIEHCMSPTSLLTSVFTPQDIANIRIKIANDLVFQPKNVGMKQRIIEYNLQDM</sequence>
<dbReference type="PANTHER" id="PTHR12606">
    <property type="entry name" value="SENTRIN/SUMO-SPECIFIC PROTEASE"/>
    <property type="match status" value="1"/>
</dbReference>
<name>A0ABC8Z9W7_9POAL</name>
<dbReference type="Gene3D" id="3.40.395.10">
    <property type="entry name" value="Adenoviral Proteinase, Chain A"/>
    <property type="match status" value="1"/>
</dbReference>
<evidence type="ECO:0000259" key="5">
    <source>
        <dbReference type="Pfam" id="PF02902"/>
    </source>
</evidence>
<dbReference type="EMBL" id="OZ075128">
    <property type="protein sequence ID" value="CAL4956391.1"/>
    <property type="molecule type" value="Genomic_DNA"/>
</dbReference>
<dbReference type="PANTHER" id="PTHR12606:SF141">
    <property type="entry name" value="GH15225P-RELATED"/>
    <property type="match status" value="1"/>
</dbReference>
<dbReference type="Pfam" id="PF02902">
    <property type="entry name" value="Peptidase_C48"/>
    <property type="match status" value="1"/>
</dbReference>
<organism evidence="6 7">
    <name type="scientific">Urochloa decumbens</name>
    <dbReference type="NCBI Taxonomy" id="240449"/>
    <lineage>
        <taxon>Eukaryota</taxon>
        <taxon>Viridiplantae</taxon>
        <taxon>Streptophyta</taxon>
        <taxon>Embryophyta</taxon>
        <taxon>Tracheophyta</taxon>
        <taxon>Spermatophyta</taxon>
        <taxon>Magnoliopsida</taxon>
        <taxon>Liliopsida</taxon>
        <taxon>Poales</taxon>
        <taxon>Poaceae</taxon>
        <taxon>PACMAD clade</taxon>
        <taxon>Panicoideae</taxon>
        <taxon>Panicodae</taxon>
        <taxon>Paniceae</taxon>
        <taxon>Melinidinae</taxon>
        <taxon>Urochloa</taxon>
    </lineage>
</organism>
<evidence type="ECO:0000256" key="1">
    <source>
        <dbReference type="ARBA" id="ARBA00005234"/>
    </source>
</evidence>